<dbReference type="Gene3D" id="1.10.10.10">
    <property type="entry name" value="Winged helix-like DNA-binding domain superfamily/Winged helix DNA-binding domain"/>
    <property type="match status" value="1"/>
</dbReference>
<feature type="domain" description="HTH marR-type" evidence="4">
    <location>
        <begin position="1"/>
        <end position="122"/>
    </location>
</feature>
<accession>A0A1R4F1K6</accession>
<name>A0A1R4F1K6_9MICO</name>
<evidence type="ECO:0000259" key="4">
    <source>
        <dbReference type="PROSITE" id="PS50995"/>
    </source>
</evidence>
<keyword evidence="3" id="KW-0804">Transcription</keyword>
<proteinExistence type="predicted"/>
<dbReference type="PROSITE" id="PS50995">
    <property type="entry name" value="HTH_MARR_2"/>
    <property type="match status" value="1"/>
</dbReference>
<protein>
    <submittedName>
        <fullName evidence="5">Transcriptional regulator, MarR family</fullName>
    </submittedName>
</protein>
<dbReference type="PANTHER" id="PTHR39515:SF2">
    <property type="entry name" value="HTH-TYPE TRANSCRIPTIONAL REGULATOR RV0880"/>
    <property type="match status" value="1"/>
</dbReference>
<keyword evidence="1" id="KW-0805">Transcription regulation</keyword>
<dbReference type="InterPro" id="IPR036388">
    <property type="entry name" value="WH-like_DNA-bd_sf"/>
</dbReference>
<dbReference type="InterPro" id="IPR036390">
    <property type="entry name" value="WH_DNA-bd_sf"/>
</dbReference>
<evidence type="ECO:0000256" key="3">
    <source>
        <dbReference type="ARBA" id="ARBA00023163"/>
    </source>
</evidence>
<dbReference type="InterPro" id="IPR052526">
    <property type="entry name" value="HTH-type_Bedaq_tolerance"/>
</dbReference>
<reference evidence="5 6" key="1">
    <citation type="submission" date="2017-02" db="EMBL/GenBank/DDBJ databases">
        <authorList>
            <person name="Peterson S.W."/>
        </authorList>
    </citation>
    <scope>NUCLEOTIDE SEQUENCE [LARGE SCALE GENOMIC DNA]</scope>
    <source>
        <strain evidence="5 6">LMG 22410</strain>
    </source>
</reference>
<dbReference type="AlphaFoldDB" id="A0A1R4F1K6"/>
<dbReference type="InterPro" id="IPR023187">
    <property type="entry name" value="Tscrpt_reg_MarR-type_CS"/>
</dbReference>
<evidence type="ECO:0000313" key="6">
    <source>
        <dbReference type="Proteomes" id="UP000195787"/>
    </source>
</evidence>
<organism evidence="5 6">
    <name type="scientific">Agrococcus casei LMG 22410</name>
    <dbReference type="NCBI Taxonomy" id="1255656"/>
    <lineage>
        <taxon>Bacteria</taxon>
        <taxon>Bacillati</taxon>
        <taxon>Actinomycetota</taxon>
        <taxon>Actinomycetes</taxon>
        <taxon>Micrococcales</taxon>
        <taxon>Microbacteriaceae</taxon>
        <taxon>Agrococcus</taxon>
    </lineage>
</organism>
<dbReference type="SUPFAM" id="SSF46785">
    <property type="entry name" value="Winged helix' DNA-binding domain"/>
    <property type="match status" value="1"/>
</dbReference>
<keyword evidence="2" id="KW-0238">DNA-binding</keyword>
<dbReference type="GO" id="GO:0003700">
    <property type="term" value="F:DNA-binding transcription factor activity"/>
    <property type="evidence" value="ECO:0007669"/>
    <property type="project" value="InterPro"/>
</dbReference>
<evidence type="ECO:0000313" key="5">
    <source>
        <dbReference type="EMBL" id="SJM49766.1"/>
    </source>
</evidence>
<dbReference type="Proteomes" id="UP000195787">
    <property type="component" value="Unassembled WGS sequence"/>
</dbReference>
<sequence length="128" mass="14769">MTRLSRQLRRNNDFTELSFPQVSALGILLAHGSMTLQELAEREGITPPSMLKSVQRLIELEYVGKAPHETDGRKQLLTITERGHEVIDDIRERRNEWLRARLDALSPEEIDVLEQALPILFRLAERDV</sequence>
<dbReference type="PANTHER" id="PTHR39515">
    <property type="entry name" value="CONSERVED PROTEIN"/>
    <property type="match status" value="1"/>
</dbReference>
<evidence type="ECO:0000256" key="2">
    <source>
        <dbReference type="ARBA" id="ARBA00023125"/>
    </source>
</evidence>
<dbReference type="InterPro" id="IPR000835">
    <property type="entry name" value="HTH_MarR-typ"/>
</dbReference>
<keyword evidence="6" id="KW-1185">Reference proteome</keyword>
<evidence type="ECO:0000256" key="1">
    <source>
        <dbReference type="ARBA" id="ARBA00023015"/>
    </source>
</evidence>
<dbReference type="PROSITE" id="PS01117">
    <property type="entry name" value="HTH_MARR_1"/>
    <property type="match status" value="1"/>
</dbReference>
<gene>
    <name evidence="5" type="ORF">CZ674_02060</name>
</gene>
<dbReference type="SMART" id="SM00347">
    <property type="entry name" value="HTH_MARR"/>
    <property type="match status" value="1"/>
</dbReference>
<dbReference type="EMBL" id="FUHU01000010">
    <property type="protein sequence ID" value="SJM49766.1"/>
    <property type="molecule type" value="Genomic_DNA"/>
</dbReference>
<dbReference type="GO" id="GO:0003677">
    <property type="term" value="F:DNA binding"/>
    <property type="evidence" value="ECO:0007669"/>
    <property type="project" value="UniProtKB-KW"/>
</dbReference>
<dbReference type="Pfam" id="PF12802">
    <property type="entry name" value="MarR_2"/>
    <property type="match status" value="1"/>
</dbReference>